<organism evidence="2 3">
    <name type="scientific">Halogranum rubrum</name>
    <dbReference type="NCBI Taxonomy" id="553466"/>
    <lineage>
        <taxon>Archaea</taxon>
        <taxon>Methanobacteriati</taxon>
        <taxon>Methanobacteriota</taxon>
        <taxon>Stenosarchaea group</taxon>
        <taxon>Halobacteria</taxon>
        <taxon>Halobacteriales</taxon>
        <taxon>Haloferacaceae</taxon>
    </lineage>
</organism>
<evidence type="ECO:0000313" key="2">
    <source>
        <dbReference type="EMBL" id="SFK74997.1"/>
    </source>
</evidence>
<feature type="compositionally biased region" description="Low complexity" evidence="1">
    <location>
        <begin position="24"/>
        <end position="52"/>
    </location>
</feature>
<dbReference type="Proteomes" id="UP000199607">
    <property type="component" value="Unassembled WGS sequence"/>
</dbReference>
<sequence>MNRRSYVVLAGSLLTAGCTGSSPTDASSNTSTRNSTTSTNSTQTGASTSAQSLKTAAIGSESDLPENVNDRTIQLFGSKDAVTIVVSKADSDEFEERYDVPANTNFRLDVFVPADYTVMVQATEGRSKTVEVTEDSFTCTSSITNVYVPESESIRVVEHDPEASCDDTGTDAAANGTATTTVTTTPK</sequence>
<dbReference type="AlphaFoldDB" id="A0A1I4C3L7"/>
<dbReference type="PROSITE" id="PS51257">
    <property type="entry name" value="PROKAR_LIPOPROTEIN"/>
    <property type="match status" value="1"/>
</dbReference>
<feature type="region of interest" description="Disordered" evidence="1">
    <location>
        <begin position="162"/>
        <end position="187"/>
    </location>
</feature>
<protein>
    <submittedName>
        <fullName evidence="2">Uncharacterized protein</fullName>
    </submittedName>
</protein>
<dbReference type="RefSeq" id="WP_089866212.1">
    <property type="nucleotide sequence ID" value="NZ_FOTC01000001.1"/>
</dbReference>
<reference evidence="3" key="1">
    <citation type="submission" date="2016-10" db="EMBL/GenBank/DDBJ databases">
        <authorList>
            <person name="Varghese N."/>
            <person name="Submissions S."/>
        </authorList>
    </citation>
    <scope>NUCLEOTIDE SEQUENCE [LARGE SCALE GENOMIC DNA]</scope>
    <source>
        <strain evidence="3">CGMCC 1.7738</strain>
    </source>
</reference>
<keyword evidence="3" id="KW-1185">Reference proteome</keyword>
<proteinExistence type="predicted"/>
<name>A0A1I4C3L7_9EURY</name>
<accession>A0A1I4C3L7</accession>
<dbReference type="STRING" id="553466.SAMN04487950_0906"/>
<feature type="compositionally biased region" description="Low complexity" evidence="1">
    <location>
        <begin position="170"/>
        <end position="187"/>
    </location>
</feature>
<gene>
    <name evidence="2" type="ORF">SAMN04487950_0906</name>
</gene>
<evidence type="ECO:0000256" key="1">
    <source>
        <dbReference type="SAM" id="MobiDB-lite"/>
    </source>
</evidence>
<evidence type="ECO:0000313" key="3">
    <source>
        <dbReference type="Proteomes" id="UP000199607"/>
    </source>
</evidence>
<feature type="region of interest" description="Disordered" evidence="1">
    <location>
        <begin position="18"/>
        <end position="54"/>
    </location>
</feature>
<dbReference type="EMBL" id="FOTC01000001">
    <property type="protein sequence ID" value="SFK74997.1"/>
    <property type="molecule type" value="Genomic_DNA"/>
</dbReference>